<dbReference type="EMBL" id="OB667798">
    <property type="protein sequence ID" value="CAD7234120.1"/>
    <property type="molecule type" value="Genomic_DNA"/>
</dbReference>
<dbReference type="Pfam" id="PF00069">
    <property type="entry name" value="Pkinase"/>
    <property type="match status" value="1"/>
</dbReference>
<dbReference type="GO" id="GO:0005737">
    <property type="term" value="C:cytoplasm"/>
    <property type="evidence" value="ECO:0007669"/>
    <property type="project" value="TreeGrafter"/>
</dbReference>
<dbReference type="SMART" id="SM00248">
    <property type="entry name" value="ANK"/>
    <property type="match status" value="7"/>
</dbReference>
<evidence type="ECO:0000256" key="2">
    <source>
        <dbReference type="ARBA" id="ARBA00023043"/>
    </source>
</evidence>
<evidence type="ECO:0000313" key="3">
    <source>
        <dbReference type="EMBL" id="CAD7234120.1"/>
    </source>
</evidence>
<evidence type="ECO:0000256" key="1">
    <source>
        <dbReference type="ARBA" id="ARBA00022737"/>
    </source>
</evidence>
<dbReference type="PROSITE" id="PS50011">
    <property type="entry name" value="PROTEIN_KINASE_DOM"/>
    <property type="match status" value="1"/>
</dbReference>
<dbReference type="PROSITE" id="PS50297">
    <property type="entry name" value="ANK_REP_REGION"/>
    <property type="match status" value="3"/>
</dbReference>
<dbReference type="Gene3D" id="1.25.40.20">
    <property type="entry name" value="Ankyrin repeat-containing domain"/>
    <property type="match status" value="1"/>
</dbReference>
<name>A0A7R8WS82_9CRUS</name>
<dbReference type="PRINTS" id="PR01415">
    <property type="entry name" value="ANKYRIN"/>
</dbReference>
<dbReference type="InterPro" id="IPR011009">
    <property type="entry name" value="Kinase-like_dom_sf"/>
</dbReference>
<dbReference type="Gene3D" id="3.30.200.20">
    <property type="entry name" value="Phosphorylase Kinase, domain 1"/>
    <property type="match status" value="1"/>
</dbReference>
<protein>
    <submittedName>
        <fullName evidence="3">Uncharacterized protein</fullName>
    </submittedName>
</protein>
<dbReference type="GO" id="GO:0004672">
    <property type="term" value="F:protein kinase activity"/>
    <property type="evidence" value="ECO:0007669"/>
    <property type="project" value="InterPro"/>
</dbReference>
<dbReference type="OrthoDB" id="194358at2759"/>
<dbReference type="PROSITE" id="PS00107">
    <property type="entry name" value="PROTEIN_KINASE_ATP"/>
    <property type="match status" value="1"/>
</dbReference>
<dbReference type="PANTHER" id="PTHR24189">
    <property type="entry name" value="MYOTROPHIN"/>
    <property type="match status" value="1"/>
</dbReference>
<reference evidence="3" key="1">
    <citation type="submission" date="2020-11" db="EMBL/GenBank/DDBJ databases">
        <authorList>
            <person name="Tran Van P."/>
        </authorList>
    </citation>
    <scope>NUCLEOTIDE SEQUENCE</scope>
</reference>
<dbReference type="InterPro" id="IPR036770">
    <property type="entry name" value="Ankyrin_rpt-contain_sf"/>
</dbReference>
<sequence>MTGLQTYDDSALAPSSKDELRQRSPLHHATSAETAELLIRKGAVVNAKDRRGKTPLFVAIENNRHSVVEVLLAHGAEPNIMSRESPLYYGTCPLHHATSAETAELLIAKGTEVNAKDERGKTPLFVAIENNRHSVVDVLLSHGADPNVTHKDVRSPLFVATERGHNSVVDVLLAHGADPNGSLGKYPLHQAQSLETAVLLLKKGAILNSSFQESVLYKKLFTNEKALSSILSAYKSRTGNLDGRNAEGNTLLHLCCEWGNEVVLKCILNEGTRHDLRNNEGKTACEVAIAKGYVHIAAQFPHYFPSVLNSTESRLKQEFEILNEIGEGCYGKVYKVKKKTDGKEYALKCVTISGDSEKMQRSLREVRAAMQLGGDHIVKCYDAWIEVAEDDEKVGLLVNIIMGLGHIITIKGFRRNNDIV</sequence>
<dbReference type="PROSITE" id="PS50088">
    <property type="entry name" value="ANK_REPEAT"/>
    <property type="match status" value="4"/>
</dbReference>
<keyword evidence="2" id="KW-0040">ANK repeat</keyword>
<dbReference type="InterPro" id="IPR017441">
    <property type="entry name" value="Protein_kinase_ATP_BS"/>
</dbReference>
<dbReference type="Pfam" id="PF12796">
    <property type="entry name" value="Ank_2"/>
    <property type="match status" value="2"/>
</dbReference>
<dbReference type="SUPFAM" id="SSF56112">
    <property type="entry name" value="Protein kinase-like (PK-like)"/>
    <property type="match status" value="1"/>
</dbReference>
<dbReference type="GO" id="GO:0005524">
    <property type="term" value="F:ATP binding"/>
    <property type="evidence" value="ECO:0007669"/>
    <property type="project" value="UniProtKB-UniRule"/>
</dbReference>
<dbReference type="GO" id="GO:0005634">
    <property type="term" value="C:nucleus"/>
    <property type="evidence" value="ECO:0007669"/>
    <property type="project" value="TreeGrafter"/>
</dbReference>
<accession>A0A7R8WS82</accession>
<dbReference type="InterPro" id="IPR050745">
    <property type="entry name" value="Multifunctional_regulatory"/>
</dbReference>
<dbReference type="SUPFAM" id="SSF48403">
    <property type="entry name" value="Ankyrin repeat"/>
    <property type="match status" value="1"/>
</dbReference>
<dbReference type="Pfam" id="PF00023">
    <property type="entry name" value="Ank"/>
    <property type="match status" value="2"/>
</dbReference>
<dbReference type="PANTHER" id="PTHR24189:SF50">
    <property type="entry name" value="ANKYRIN REPEAT AND SOCS BOX PROTEIN 2"/>
    <property type="match status" value="1"/>
</dbReference>
<dbReference type="AlphaFoldDB" id="A0A7R8WS82"/>
<dbReference type="GO" id="GO:2000812">
    <property type="term" value="P:regulation of barbed-end actin filament capping"/>
    <property type="evidence" value="ECO:0007669"/>
    <property type="project" value="TreeGrafter"/>
</dbReference>
<dbReference type="InterPro" id="IPR000719">
    <property type="entry name" value="Prot_kinase_dom"/>
</dbReference>
<keyword evidence="1" id="KW-0677">Repeat</keyword>
<gene>
    <name evidence="3" type="ORF">CTOB1V02_LOCUS11938</name>
</gene>
<organism evidence="3">
    <name type="scientific">Cyprideis torosa</name>
    <dbReference type="NCBI Taxonomy" id="163714"/>
    <lineage>
        <taxon>Eukaryota</taxon>
        <taxon>Metazoa</taxon>
        <taxon>Ecdysozoa</taxon>
        <taxon>Arthropoda</taxon>
        <taxon>Crustacea</taxon>
        <taxon>Oligostraca</taxon>
        <taxon>Ostracoda</taxon>
        <taxon>Podocopa</taxon>
        <taxon>Podocopida</taxon>
        <taxon>Cytherocopina</taxon>
        <taxon>Cytheroidea</taxon>
        <taxon>Cytherideidae</taxon>
        <taxon>Cyprideis</taxon>
    </lineage>
</organism>
<proteinExistence type="predicted"/>
<dbReference type="InterPro" id="IPR002110">
    <property type="entry name" value="Ankyrin_rpt"/>
</dbReference>